<proteinExistence type="predicted"/>
<dbReference type="RefSeq" id="XP_066078244.1">
    <property type="nucleotide sequence ID" value="XM_066222147.1"/>
</dbReference>
<sequence>MDFGGASNSAAFQSFKTSQPNPLSSTASTSSSSTVLASASSPGETSKTGKNQRKRSGCLTCRLRKKKCDEGKPACGACTRLGLDCMGYEAKRPTWMNKKDKVKDATAQIKQTVNETRSARMRSHWAARAASVSAKGEDEQSLSYSPESSAILGEQGDMCTNKSTTLNALPSGEPPLASTSSMPVPSTSYSTEYTYSGGPVRTARQQHFTSMPTTYHHQPTVTPAPTESYVPTSAATSPLIDPDILNLLGLGPPTKPMQPDNYFPLYPQLPNTLWFPYPSTLESRESLEDMRYFHHYLTVILPLTYRFDNQPISDLVAPLALQNPRVLQAFSAIAALHISSKKTPHLLTNANLMQGTMEPVPNADDVFARTTIQATIRELQSLPAAELGSDDSILAALSANSFNLFDGGESKSWVETAELCRRCLAAVLDGVGGVGSSFSGYRPQIDISALMDRLGHLVSPLMWVDILMSVTQNKASQYLSIYRIFLLDRYRSPGKVSKLLQETVMGCDNTTRLALAETISLSEWKDKCVRSGTLSHRSLVERADAIERLLGERKWREEHLFEPEDPSNIHRMAMSNVFHHGVRVLLATVVDGCFPNVPDVAAAVQDTADALMAFDKYDGQGAADKLMIFPIVIAGCHADRPVLQRVFRNRFTRLNDENAAFGNSRTALRLMEEVWSRRSQVASEQTEVHWRQVMFELYEGGLLLI</sequence>
<comment type="subcellular location">
    <subcellularLocation>
        <location evidence="1">Nucleus</location>
    </subcellularLocation>
</comment>
<dbReference type="Gene3D" id="4.10.240.10">
    <property type="entry name" value="Zn(2)-C6 fungal-type DNA-binding domain"/>
    <property type="match status" value="1"/>
</dbReference>
<keyword evidence="2" id="KW-0539">Nucleus</keyword>
<organism evidence="5 6">
    <name type="scientific">Kwoniella dendrophila CBS 6074</name>
    <dbReference type="NCBI Taxonomy" id="1295534"/>
    <lineage>
        <taxon>Eukaryota</taxon>
        <taxon>Fungi</taxon>
        <taxon>Dikarya</taxon>
        <taxon>Basidiomycota</taxon>
        <taxon>Agaricomycotina</taxon>
        <taxon>Tremellomycetes</taxon>
        <taxon>Tremellales</taxon>
        <taxon>Cryptococcaceae</taxon>
        <taxon>Kwoniella</taxon>
    </lineage>
</organism>
<dbReference type="GO" id="GO:0005634">
    <property type="term" value="C:nucleus"/>
    <property type="evidence" value="ECO:0007669"/>
    <property type="project" value="UniProtKB-SubCell"/>
</dbReference>
<evidence type="ECO:0000256" key="3">
    <source>
        <dbReference type="SAM" id="MobiDB-lite"/>
    </source>
</evidence>
<dbReference type="PANTHER" id="PTHR37534">
    <property type="entry name" value="TRANSCRIPTIONAL ACTIVATOR PROTEIN UGA3"/>
    <property type="match status" value="1"/>
</dbReference>
<feature type="compositionally biased region" description="Polar residues" evidence="3">
    <location>
        <begin position="1"/>
        <end position="22"/>
    </location>
</feature>
<feature type="region of interest" description="Disordered" evidence="3">
    <location>
        <begin position="161"/>
        <end position="193"/>
    </location>
</feature>
<protein>
    <recommendedName>
        <fullName evidence="4">Zn(2)-C6 fungal-type domain-containing protein</fullName>
    </recommendedName>
</protein>
<name>A0AAX4K3P0_9TREE</name>
<dbReference type="CDD" id="cd00067">
    <property type="entry name" value="GAL4"/>
    <property type="match status" value="1"/>
</dbReference>
<evidence type="ECO:0000259" key="4">
    <source>
        <dbReference type="PROSITE" id="PS50048"/>
    </source>
</evidence>
<evidence type="ECO:0000313" key="5">
    <source>
        <dbReference type="EMBL" id="WWC91482.1"/>
    </source>
</evidence>
<dbReference type="SUPFAM" id="SSF57701">
    <property type="entry name" value="Zn2/Cys6 DNA-binding domain"/>
    <property type="match status" value="1"/>
</dbReference>
<dbReference type="Proteomes" id="UP001355207">
    <property type="component" value="Chromosome 9"/>
</dbReference>
<dbReference type="EMBL" id="CP144106">
    <property type="protein sequence ID" value="WWC91482.1"/>
    <property type="molecule type" value="Genomic_DNA"/>
</dbReference>
<dbReference type="AlphaFoldDB" id="A0AAX4K3P0"/>
<reference evidence="5 6" key="1">
    <citation type="submission" date="2024-01" db="EMBL/GenBank/DDBJ databases">
        <title>Comparative genomics of Cryptococcus and Kwoniella reveals pathogenesis evolution and contrasting modes of karyotype evolution via chromosome fusion or intercentromeric recombination.</title>
        <authorList>
            <person name="Coelho M.A."/>
            <person name="David-Palma M."/>
            <person name="Shea T."/>
            <person name="Bowers K."/>
            <person name="McGinley-Smith S."/>
            <person name="Mohammad A.W."/>
            <person name="Gnirke A."/>
            <person name="Yurkov A.M."/>
            <person name="Nowrousian M."/>
            <person name="Sun S."/>
            <person name="Cuomo C.A."/>
            <person name="Heitman J."/>
        </authorList>
    </citation>
    <scope>NUCLEOTIDE SEQUENCE [LARGE SCALE GENOMIC DNA]</scope>
    <source>
        <strain evidence="5 6">CBS 6074</strain>
    </source>
</reference>
<dbReference type="PROSITE" id="PS00463">
    <property type="entry name" value="ZN2_CY6_FUNGAL_1"/>
    <property type="match status" value="1"/>
</dbReference>
<dbReference type="PROSITE" id="PS50048">
    <property type="entry name" value="ZN2_CY6_FUNGAL_2"/>
    <property type="match status" value="1"/>
</dbReference>
<evidence type="ECO:0000313" key="6">
    <source>
        <dbReference type="Proteomes" id="UP001355207"/>
    </source>
</evidence>
<evidence type="ECO:0000256" key="2">
    <source>
        <dbReference type="ARBA" id="ARBA00023242"/>
    </source>
</evidence>
<dbReference type="SMART" id="SM00066">
    <property type="entry name" value="GAL4"/>
    <property type="match status" value="1"/>
</dbReference>
<dbReference type="InterPro" id="IPR001138">
    <property type="entry name" value="Zn2Cys6_DnaBD"/>
</dbReference>
<dbReference type="GO" id="GO:0008270">
    <property type="term" value="F:zinc ion binding"/>
    <property type="evidence" value="ECO:0007669"/>
    <property type="project" value="InterPro"/>
</dbReference>
<dbReference type="PANTHER" id="PTHR37534:SF20">
    <property type="entry name" value="PRO1A C6 ZINK-FINGER PROTEIN"/>
    <property type="match status" value="1"/>
</dbReference>
<dbReference type="GO" id="GO:0000981">
    <property type="term" value="F:DNA-binding transcription factor activity, RNA polymerase II-specific"/>
    <property type="evidence" value="ECO:0007669"/>
    <property type="project" value="InterPro"/>
</dbReference>
<dbReference type="GeneID" id="91097097"/>
<accession>A0AAX4K3P0</accession>
<keyword evidence="6" id="KW-1185">Reference proteome</keyword>
<gene>
    <name evidence="5" type="ORF">L201_006428</name>
</gene>
<dbReference type="InterPro" id="IPR036864">
    <property type="entry name" value="Zn2-C6_fun-type_DNA-bd_sf"/>
</dbReference>
<dbReference type="Pfam" id="PF00172">
    <property type="entry name" value="Zn_clus"/>
    <property type="match status" value="1"/>
</dbReference>
<feature type="domain" description="Zn(2)-C6 fungal-type" evidence="4">
    <location>
        <begin position="57"/>
        <end position="85"/>
    </location>
</feature>
<dbReference type="InterPro" id="IPR021858">
    <property type="entry name" value="Fun_TF"/>
</dbReference>
<feature type="compositionally biased region" description="Low complexity" evidence="3">
    <location>
        <begin position="23"/>
        <end position="41"/>
    </location>
</feature>
<feature type="region of interest" description="Disordered" evidence="3">
    <location>
        <begin position="1"/>
        <end position="54"/>
    </location>
</feature>
<evidence type="ECO:0000256" key="1">
    <source>
        <dbReference type="ARBA" id="ARBA00004123"/>
    </source>
</evidence>
<dbReference type="Pfam" id="PF11951">
    <property type="entry name" value="Fungal_trans_2"/>
    <property type="match status" value="1"/>
</dbReference>